<evidence type="ECO:0000256" key="3">
    <source>
        <dbReference type="ARBA" id="ARBA00006603"/>
    </source>
</evidence>
<comment type="caution">
    <text evidence="17">The sequence shown here is derived from an EMBL/GenBank/DDBJ whole genome shotgun (WGS) entry which is preliminary data.</text>
</comment>
<keyword evidence="5" id="KW-0963">Cytoplasm</keyword>
<dbReference type="Pfam" id="PF09311">
    <property type="entry name" value="Rab5-bind"/>
    <property type="match status" value="1"/>
</dbReference>
<dbReference type="GO" id="GO:0006897">
    <property type="term" value="P:endocytosis"/>
    <property type="evidence" value="ECO:0007669"/>
    <property type="project" value="UniProtKB-KW"/>
</dbReference>
<sequence>MLSAVTKTFARKVASQLGADASNISQDNLEDSMRKVNKYAQEDAEVLRSLVIPLEEEIQALKEKIRQQDELLRKFPDEKGVSPTKSGILPLTPIVDVDIVGPPTSSVHASQKGSTMKSVGSVSSLNEVQTAASTKTVPDPTTTLLEDQSRFAEINQDKMSESSSQGAISSGPQQLCDMCSNYEAQLVKSQQQTQELEKQLASQERTLQRYREDLAKESDFRKEMEEKWNEKKEEHKMQVADLKEKMQTAEEALNELRQTYSQTITEVTDQLVRLSQDREKVQKELTRLQLENENLVGKHSAHSQQLQNEMINLPDKVEDLHELLLKFHEELIAAKVAKEAAEEQVKTFRCENQLLRDQMSAEQQGRENMEDNLTSELVNLKTQLGAYERDRRLNQEKQEQLEPIIESNKRLMEELKSQLTESQKAKSHLEEIVAELRSRVGSLQQELDNAETVQQDFVRLSQSLQVQLEKIRDADSQVRWQHEEDVEECPICRNSFSVTRRKQHCRHCGRILCTNCLPHTVLSGPRKRPSRVCGVCHTLLVKDTAPYFSTEPPHTPD</sequence>
<name>A0AAN9WJP2_9ORTH</name>
<evidence type="ECO:0000256" key="15">
    <source>
        <dbReference type="SAM" id="Coils"/>
    </source>
</evidence>
<feature type="coiled-coil region" evidence="15">
    <location>
        <begin position="179"/>
        <end position="298"/>
    </location>
</feature>
<dbReference type="EMBL" id="JAZDUA010000033">
    <property type="protein sequence ID" value="KAK7871863.1"/>
    <property type="molecule type" value="Genomic_DNA"/>
</dbReference>
<dbReference type="InterPro" id="IPR000306">
    <property type="entry name" value="Znf_FYVE"/>
</dbReference>
<evidence type="ECO:0000256" key="8">
    <source>
        <dbReference type="ARBA" id="ARBA00022723"/>
    </source>
</evidence>
<dbReference type="GO" id="GO:0005769">
    <property type="term" value="C:early endosome"/>
    <property type="evidence" value="ECO:0007669"/>
    <property type="project" value="UniProtKB-SubCell"/>
</dbReference>
<dbReference type="GO" id="GO:0008083">
    <property type="term" value="F:growth factor activity"/>
    <property type="evidence" value="ECO:0007669"/>
    <property type="project" value="InterPro"/>
</dbReference>
<dbReference type="SUPFAM" id="SSF57903">
    <property type="entry name" value="FYVE/PHD zinc finger"/>
    <property type="match status" value="1"/>
</dbReference>
<dbReference type="Gene3D" id="1.20.5.730">
    <property type="entry name" value="Single helix bin"/>
    <property type="match status" value="1"/>
</dbReference>
<dbReference type="InterPro" id="IPR013083">
    <property type="entry name" value="Znf_RING/FYVE/PHD"/>
</dbReference>
<keyword evidence="18" id="KW-1185">Reference proteome</keyword>
<keyword evidence="11" id="KW-0862">Zinc</keyword>
<dbReference type="GO" id="GO:0005096">
    <property type="term" value="F:GTPase activator activity"/>
    <property type="evidence" value="ECO:0007669"/>
    <property type="project" value="InterPro"/>
</dbReference>
<keyword evidence="8" id="KW-0479">Metal-binding</keyword>
<proteinExistence type="inferred from homology"/>
<dbReference type="InterPro" id="IPR017455">
    <property type="entry name" value="Znf_FYVE-rel"/>
</dbReference>
<keyword evidence="7" id="KW-0254">Endocytosis</keyword>
<evidence type="ECO:0000256" key="14">
    <source>
        <dbReference type="PROSITE-ProRule" id="PRU00091"/>
    </source>
</evidence>
<feature type="coiled-coil region" evidence="15">
    <location>
        <begin position="338"/>
        <end position="453"/>
    </location>
</feature>
<keyword evidence="10 14" id="KW-0863">Zinc-finger</keyword>
<dbReference type="InterPro" id="IPR011011">
    <property type="entry name" value="Znf_FYVE_PHD"/>
</dbReference>
<evidence type="ECO:0000256" key="10">
    <source>
        <dbReference type="ARBA" id="ARBA00022771"/>
    </source>
</evidence>
<dbReference type="InterPro" id="IPR018514">
    <property type="entry name" value="Rabaptin_CC"/>
</dbReference>
<evidence type="ECO:0000256" key="2">
    <source>
        <dbReference type="ARBA" id="ARBA00004496"/>
    </source>
</evidence>
<evidence type="ECO:0000256" key="12">
    <source>
        <dbReference type="ARBA" id="ARBA00022927"/>
    </source>
</evidence>
<dbReference type="Pfam" id="PF01363">
    <property type="entry name" value="FYVE"/>
    <property type="match status" value="1"/>
</dbReference>
<evidence type="ECO:0000256" key="9">
    <source>
        <dbReference type="ARBA" id="ARBA00022753"/>
    </source>
</evidence>
<dbReference type="GO" id="GO:0008270">
    <property type="term" value="F:zinc ion binding"/>
    <property type="evidence" value="ECO:0007669"/>
    <property type="project" value="UniProtKB-KW"/>
</dbReference>
<dbReference type="Gene3D" id="3.30.40.10">
    <property type="entry name" value="Zinc/RING finger domain, C3HC4 (zinc finger)"/>
    <property type="match status" value="1"/>
</dbReference>
<keyword evidence="4" id="KW-0813">Transport</keyword>
<comment type="subcellular location">
    <subcellularLocation>
        <location evidence="2">Cytoplasm</location>
    </subcellularLocation>
    <subcellularLocation>
        <location evidence="1">Early endosome</location>
    </subcellularLocation>
</comment>
<dbReference type="SUPFAM" id="SSF103652">
    <property type="entry name" value="G protein-binding domain"/>
    <property type="match status" value="1"/>
</dbReference>
<dbReference type="SMART" id="SM00064">
    <property type="entry name" value="FYVE"/>
    <property type="match status" value="1"/>
</dbReference>
<evidence type="ECO:0000256" key="5">
    <source>
        <dbReference type="ARBA" id="ARBA00022490"/>
    </source>
</evidence>
<dbReference type="PANTHER" id="PTHR31179">
    <property type="entry name" value="RAB GTPASE-BINDING EFFECTOR PROTEIN"/>
    <property type="match status" value="1"/>
</dbReference>
<evidence type="ECO:0000256" key="7">
    <source>
        <dbReference type="ARBA" id="ARBA00022583"/>
    </source>
</evidence>
<dbReference type="Proteomes" id="UP001378592">
    <property type="component" value="Unassembled WGS sequence"/>
</dbReference>
<dbReference type="Pfam" id="PF03528">
    <property type="entry name" value="Rabaptin"/>
    <property type="match status" value="1"/>
</dbReference>
<feature type="domain" description="FYVE-type" evidence="16">
    <location>
        <begin position="483"/>
        <end position="541"/>
    </location>
</feature>
<dbReference type="InterPro" id="IPR015390">
    <property type="entry name" value="Rabaptin_Rab5-bd_dom"/>
</dbReference>
<evidence type="ECO:0000256" key="1">
    <source>
        <dbReference type="ARBA" id="ARBA00004412"/>
    </source>
</evidence>
<reference evidence="17 18" key="1">
    <citation type="submission" date="2024-03" db="EMBL/GenBank/DDBJ databases">
        <title>The genome assembly and annotation of the cricket Gryllus longicercus Weissman &amp; Gray.</title>
        <authorList>
            <person name="Szrajer S."/>
            <person name="Gray D."/>
            <person name="Ylla G."/>
        </authorList>
    </citation>
    <scope>NUCLEOTIDE SEQUENCE [LARGE SCALE GENOMIC DNA]</scope>
    <source>
        <strain evidence="17">DAG 2021-001</strain>
        <tissue evidence="17">Whole body minus gut</tissue>
    </source>
</reference>
<dbReference type="AlphaFoldDB" id="A0AAN9WJP2"/>
<keyword evidence="6" id="KW-0597">Phosphoprotein</keyword>
<evidence type="ECO:0000256" key="11">
    <source>
        <dbReference type="ARBA" id="ARBA00022833"/>
    </source>
</evidence>
<organism evidence="17 18">
    <name type="scientific">Gryllus longicercus</name>
    <dbReference type="NCBI Taxonomy" id="2509291"/>
    <lineage>
        <taxon>Eukaryota</taxon>
        <taxon>Metazoa</taxon>
        <taxon>Ecdysozoa</taxon>
        <taxon>Arthropoda</taxon>
        <taxon>Hexapoda</taxon>
        <taxon>Insecta</taxon>
        <taxon>Pterygota</taxon>
        <taxon>Neoptera</taxon>
        <taxon>Polyneoptera</taxon>
        <taxon>Orthoptera</taxon>
        <taxon>Ensifera</taxon>
        <taxon>Gryllidea</taxon>
        <taxon>Grylloidea</taxon>
        <taxon>Gryllidae</taxon>
        <taxon>Gryllinae</taxon>
        <taxon>Gryllus</taxon>
    </lineage>
</organism>
<evidence type="ECO:0000259" key="16">
    <source>
        <dbReference type="PROSITE" id="PS50178"/>
    </source>
</evidence>
<evidence type="ECO:0000313" key="18">
    <source>
        <dbReference type="Proteomes" id="UP001378592"/>
    </source>
</evidence>
<gene>
    <name evidence="17" type="ORF">R5R35_006450</name>
</gene>
<dbReference type="CDD" id="cd15739">
    <property type="entry name" value="FYVE_RABE_unchar"/>
    <property type="match status" value="1"/>
</dbReference>
<evidence type="ECO:0000256" key="6">
    <source>
        <dbReference type="ARBA" id="ARBA00022553"/>
    </source>
</evidence>
<keyword evidence="12" id="KW-0653">Protein transport</keyword>
<dbReference type="FunFam" id="1.20.5.730:FF:000005">
    <property type="entry name" value="RABaptiN (Rab effector)"/>
    <property type="match status" value="1"/>
</dbReference>
<comment type="similarity">
    <text evidence="3">Belongs to the rabaptin family.</text>
</comment>
<evidence type="ECO:0000256" key="13">
    <source>
        <dbReference type="ARBA" id="ARBA00023054"/>
    </source>
</evidence>
<keyword evidence="13 15" id="KW-0175">Coiled coil</keyword>
<dbReference type="GO" id="GO:0015031">
    <property type="term" value="P:protein transport"/>
    <property type="evidence" value="ECO:0007669"/>
    <property type="project" value="UniProtKB-KW"/>
</dbReference>
<keyword evidence="9" id="KW-0967">Endosome</keyword>
<evidence type="ECO:0000313" key="17">
    <source>
        <dbReference type="EMBL" id="KAK7871863.1"/>
    </source>
</evidence>
<accession>A0AAN9WJP2</accession>
<evidence type="ECO:0000256" key="4">
    <source>
        <dbReference type="ARBA" id="ARBA00022448"/>
    </source>
</evidence>
<dbReference type="PANTHER" id="PTHR31179:SF7">
    <property type="entry name" value="FYVE-TYPE DOMAIN-CONTAINING PROTEIN"/>
    <property type="match status" value="1"/>
</dbReference>
<dbReference type="PROSITE" id="PS50178">
    <property type="entry name" value="ZF_FYVE"/>
    <property type="match status" value="1"/>
</dbReference>
<protein>
    <recommendedName>
        <fullName evidence="16">FYVE-type domain-containing protein</fullName>
    </recommendedName>
</protein>
<dbReference type="InterPro" id="IPR003914">
    <property type="entry name" value="Rabaptin"/>
</dbReference>